<protein>
    <submittedName>
        <fullName evidence="1">AlpA family phage regulatory protein</fullName>
    </submittedName>
</protein>
<evidence type="ECO:0000313" key="1">
    <source>
        <dbReference type="EMBL" id="UJS24795.1"/>
    </source>
</evidence>
<dbReference type="EMBL" id="CP091244">
    <property type="protein sequence ID" value="UJS24795.1"/>
    <property type="molecule type" value="Genomic_DNA"/>
</dbReference>
<dbReference type="Pfam" id="PF05930">
    <property type="entry name" value="Phage_AlpA"/>
    <property type="match status" value="1"/>
</dbReference>
<gene>
    <name evidence="1" type="ORF">L2Y54_01795</name>
</gene>
<accession>A0ABY3T220</accession>
<dbReference type="InterPro" id="IPR010260">
    <property type="entry name" value="AlpA"/>
</dbReference>
<keyword evidence="2" id="KW-1185">Reference proteome</keyword>
<dbReference type="SUPFAM" id="SSF46955">
    <property type="entry name" value="Putative DNA-binding domain"/>
    <property type="match status" value="1"/>
</dbReference>
<dbReference type="Gene3D" id="1.10.238.160">
    <property type="match status" value="1"/>
</dbReference>
<dbReference type="RefSeq" id="WP_236499495.1">
    <property type="nucleotide sequence ID" value="NZ_CP091244.1"/>
</dbReference>
<proteinExistence type="predicted"/>
<organism evidence="1 2">
    <name type="scientific">Thiothrix winogradskyi</name>
    <dbReference type="NCBI Taxonomy" id="96472"/>
    <lineage>
        <taxon>Bacteria</taxon>
        <taxon>Pseudomonadati</taxon>
        <taxon>Pseudomonadota</taxon>
        <taxon>Gammaproteobacteria</taxon>
        <taxon>Thiotrichales</taxon>
        <taxon>Thiotrichaceae</taxon>
        <taxon>Thiothrix</taxon>
    </lineage>
</organism>
<name>A0ABY3T220_9GAMM</name>
<evidence type="ECO:0000313" key="2">
    <source>
        <dbReference type="Proteomes" id="UP001054801"/>
    </source>
</evidence>
<sequence length="55" mass="6350">MMTMHQLIAKLSVSKTSIYEWIKTSGFPAPYKFGSASRWKESEVNDWIEARRNAA</sequence>
<dbReference type="Proteomes" id="UP001054801">
    <property type="component" value="Chromosome"/>
</dbReference>
<reference evidence="1" key="1">
    <citation type="journal article" date="2022" name="Microorganisms">
        <title>Two New Species of Filamentous Sulfur Bacteria of the Genus Thiothrix, Thiothrix winogradskyi sp. nov. and 'Candidatus Thiothrix sulfatifontis' sp. nov.</title>
        <authorList>
            <person name="Ravin N.V."/>
            <person name="Rossetti S."/>
            <person name="Beletsky A.V."/>
            <person name="Kadnikov V.V."/>
            <person name="Rudenko T.S."/>
            <person name="Smolyakov D.D."/>
            <person name="Moskvitina M.I."/>
            <person name="Gureeva M.V."/>
            <person name="Mardanov A.V."/>
            <person name="Grabovich M.Y."/>
        </authorList>
    </citation>
    <scope>NUCLEOTIDE SEQUENCE</scope>
    <source>
        <strain evidence="1">CT3</strain>
    </source>
</reference>
<dbReference type="InterPro" id="IPR009061">
    <property type="entry name" value="DNA-bd_dom_put_sf"/>
</dbReference>